<keyword evidence="2" id="KW-1185">Reference proteome</keyword>
<organism evidence="1 2">
    <name type="scientific">Pisolithus tinctorius Marx 270</name>
    <dbReference type="NCBI Taxonomy" id="870435"/>
    <lineage>
        <taxon>Eukaryota</taxon>
        <taxon>Fungi</taxon>
        <taxon>Dikarya</taxon>
        <taxon>Basidiomycota</taxon>
        <taxon>Agaricomycotina</taxon>
        <taxon>Agaricomycetes</taxon>
        <taxon>Agaricomycetidae</taxon>
        <taxon>Boletales</taxon>
        <taxon>Sclerodermatineae</taxon>
        <taxon>Pisolithaceae</taxon>
        <taxon>Pisolithus</taxon>
    </lineage>
</organism>
<dbReference type="OrthoDB" id="2656691at2759"/>
<evidence type="ECO:0000313" key="2">
    <source>
        <dbReference type="Proteomes" id="UP000054217"/>
    </source>
</evidence>
<dbReference type="AlphaFoldDB" id="A0A0C3P2P4"/>
<proteinExistence type="predicted"/>
<reference evidence="2" key="2">
    <citation type="submission" date="2015-01" db="EMBL/GenBank/DDBJ databases">
        <title>Evolutionary Origins and Diversification of the Mycorrhizal Mutualists.</title>
        <authorList>
            <consortium name="DOE Joint Genome Institute"/>
            <consortium name="Mycorrhizal Genomics Consortium"/>
            <person name="Kohler A."/>
            <person name="Kuo A."/>
            <person name="Nagy L.G."/>
            <person name="Floudas D."/>
            <person name="Copeland A."/>
            <person name="Barry K.W."/>
            <person name="Cichocki N."/>
            <person name="Veneault-Fourrey C."/>
            <person name="LaButti K."/>
            <person name="Lindquist E.A."/>
            <person name="Lipzen A."/>
            <person name="Lundell T."/>
            <person name="Morin E."/>
            <person name="Murat C."/>
            <person name="Riley R."/>
            <person name="Ohm R."/>
            <person name="Sun H."/>
            <person name="Tunlid A."/>
            <person name="Henrissat B."/>
            <person name="Grigoriev I.V."/>
            <person name="Hibbett D.S."/>
            <person name="Martin F."/>
        </authorList>
    </citation>
    <scope>NUCLEOTIDE SEQUENCE [LARGE SCALE GENOMIC DNA]</scope>
    <source>
        <strain evidence="2">Marx 270</strain>
    </source>
</reference>
<dbReference type="HOGENOM" id="CLU_1504051_0_0_1"/>
<reference evidence="1 2" key="1">
    <citation type="submission" date="2014-04" db="EMBL/GenBank/DDBJ databases">
        <authorList>
            <consortium name="DOE Joint Genome Institute"/>
            <person name="Kuo A."/>
            <person name="Kohler A."/>
            <person name="Costa M.D."/>
            <person name="Nagy L.G."/>
            <person name="Floudas D."/>
            <person name="Copeland A."/>
            <person name="Barry K.W."/>
            <person name="Cichocki N."/>
            <person name="Veneault-Fourrey C."/>
            <person name="LaButti K."/>
            <person name="Lindquist E.A."/>
            <person name="Lipzen A."/>
            <person name="Lundell T."/>
            <person name="Morin E."/>
            <person name="Murat C."/>
            <person name="Sun H."/>
            <person name="Tunlid A."/>
            <person name="Henrissat B."/>
            <person name="Grigoriev I.V."/>
            <person name="Hibbett D.S."/>
            <person name="Martin F."/>
            <person name="Nordberg H.P."/>
            <person name="Cantor M.N."/>
            <person name="Hua S.X."/>
        </authorList>
    </citation>
    <scope>NUCLEOTIDE SEQUENCE [LARGE SCALE GENOMIC DNA]</scope>
    <source>
        <strain evidence="1 2">Marx 270</strain>
    </source>
</reference>
<evidence type="ECO:0000313" key="1">
    <source>
        <dbReference type="EMBL" id="KIO01761.1"/>
    </source>
</evidence>
<sequence>MDDILSYSTLRPSSVMSQASSWSFAQGLDSSRSDCLLSHTFQGVEHTLFTGKEGPGLQCTFAGSGGRHPAPQPDREVLTSSQPHLKNHSTLVPESDQTYWVPVYSEPDAQLGSDIQFMNIGSPGNHWGTQDHSGEVFSLIGQKGNGDVSKYARLPLIPRVAEQAMMKPHCPGLCVQLDR</sequence>
<protein>
    <submittedName>
        <fullName evidence="1">Uncharacterized protein</fullName>
    </submittedName>
</protein>
<dbReference type="Proteomes" id="UP000054217">
    <property type="component" value="Unassembled WGS sequence"/>
</dbReference>
<accession>A0A0C3P2P4</accession>
<dbReference type="EMBL" id="KN831986">
    <property type="protein sequence ID" value="KIO01761.1"/>
    <property type="molecule type" value="Genomic_DNA"/>
</dbReference>
<dbReference type="InParanoid" id="A0A0C3P2P4"/>
<name>A0A0C3P2P4_PISTI</name>
<gene>
    <name evidence="1" type="ORF">M404DRAFT_28497</name>
</gene>